<evidence type="ECO:0000256" key="14">
    <source>
        <dbReference type="ARBA" id="ARBA00023136"/>
    </source>
</evidence>
<keyword evidence="2" id="KW-0813">Transport</keyword>
<dbReference type="GO" id="GO:0005525">
    <property type="term" value="F:GTP binding"/>
    <property type="evidence" value="ECO:0007669"/>
    <property type="project" value="UniProtKB-KW"/>
</dbReference>
<keyword evidence="9" id="KW-1002">Plastid outer membrane</keyword>
<dbReference type="EMBL" id="JADCNL010000006">
    <property type="protein sequence ID" value="KAG0476871.1"/>
    <property type="molecule type" value="Genomic_DNA"/>
</dbReference>
<proteinExistence type="inferred from homology"/>
<evidence type="ECO:0000313" key="20">
    <source>
        <dbReference type="Proteomes" id="UP000636800"/>
    </source>
</evidence>
<evidence type="ECO:0000256" key="17">
    <source>
        <dbReference type="SAM" id="MobiDB-lite"/>
    </source>
</evidence>
<evidence type="ECO:0000256" key="1">
    <source>
        <dbReference type="ARBA" id="ARBA00001946"/>
    </source>
</evidence>
<evidence type="ECO:0000256" key="2">
    <source>
        <dbReference type="ARBA" id="ARBA00022448"/>
    </source>
</evidence>
<gene>
    <name evidence="19" type="ORF">HPP92_013712</name>
</gene>
<keyword evidence="7" id="KW-0547">Nucleotide-binding</keyword>
<keyword evidence="12" id="KW-1133">Transmembrane helix</keyword>
<evidence type="ECO:0000256" key="3">
    <source>
        <dbReference type="ARBA" id="ARBA00022528"/>
    </source>
</evidence>
<evidence type="ECO:0000313" key="19">
    <source>
        <dbReference type="EMBL" id="KAG0476871.1"/>
    </source>
</evidence>
<organism evidence="19 20">
    <name type="scientific">Vanilla planifolia</name>
    <name type="common">Vanilla</name>
    <dbReference type="NCBI Taxonomy" id="51239"/>
    <lineage>
        <taxon>Eukaryota</taxon>
        <taxon>Viridiplantae</taxon>
        <taxon>Streptophyta</taxon>
        <taxon>Embryophyta</taxon>
        <taxon>Tracheophyta</taxon>
        <taxon>Spermatophyta</taxon>
        <taxon>Magnoliopsida</taxon>
        <taxon>Liliopsida</taxon>
        <taxon>Asparagales</taxon>
        <taxon>Orchidaceae</taxon>
        <taxon>Vanilloideae</taxon>
        <taxon>Vanilleae</taxon>
        <taxon>Vanilla</taxon>
    </lineage>
</organism>
<comment type="cofactor">
    <cofactor evidence="1">
        <name>Mg(2+)</name>
        <dbReference type="ChEBI" id="CHEBI:18420"/>
    </cofactor>
</comment>
<evidence type="ECO:0000256" key="15">
    <source>
        <dbReference type="ARBA" id="ARBA00023766"/>
    </source>
</evidence>
<dbReference type="SUPFAM" id="SSF52540">
    <property type="entry name" value="P-loop containing nucleoside triphosphate hydrolases"/>
    <property type="match status" value="1"/>
</dbReference>
<dbReference type="InterPro" id="IPR024283">
    <property type="entry name" value="TOC159_MAD"/>
</dbReference>
<evidence type="ECO:0000256" key="13">
    <source>
        <dbReference type="ARBA" id="ARBA00023134"/>
    </source>
</evidence>
<feature type="region of interest" description="Disordered" evidence="17">
    <location>
        <begin position="25"/>
        <end position="76"/>
    </location>
</feature>
<comment type="subcellular location">
    <subcellularLocation>
        <location evidence="15">Plastid</location>
        <location evidence="15">Chloroplast outer membrane</location>
        <topology evidence="15">Single-pass membrane protein</topology>
    </subcellularLocation>
</comment>
<dbReference type="Proteomes" id="UP000636800">
    <property type="component" value="Chromosome 6"/>
</dbReference>
<protein>
    <recommendedName>
        <fullName evidence="18">AIG1-type G domain-containing protein</fullName>
    </recommendedName>
</protein>
<evidence type="ECO:0000256" key="16">
    <source>
        <dbReference type="ARBA" id="ARBA00023775"/>
    </source>
</evidence>
<dbReference type="PANTHER" id="PTHR10903">
    <property type="entry name" value="GTPASE, IMAP FAMILY MEMBER-RELATED"/>
    <property type="match status" value="1"/>
</dbReference>
<dbReference type="InterPro" id="IPR027417">
    <property type="entry name" value="P-loop_NTPase"/>
</dbReference>
<keyword evidence="14" id="KW-0472">Membrane</keyword>
<keyword evidence="8" id="KW-0378">Hydrolase</keyword>
<sequence length="1095" mass="120481">METHAAGSLYPAPAYAAFPLAIRARPSKDDSTSDSSFSLAAESDDNADVDEEEEESYRIILEDGEEQENASAFPEPGLFPIMPIARITGDDEDDDDVIDLEVSDEENARLPQQYLVVGSSDLGDGYESDGKFVAGSEDSGFSHGCDQKDDNLAGEVSTIAVLEASRQYQKENGVIEVEEVDISVGDIVTHESDVVLEDLTMEMEAGDVGEEELATDYNPVQIGVDSHAHVERSVNFDMELSDADIESNATGFEQTNAQKITEVVKQMVEQSGLQATNLRTAEAEVKTVEFVNIGTGASVNLILKSQEEFEPEVMEAEFCVSDVRKDEIPGHIEFMDDLDGHKLFKAIRIEAEKCEPTNIAYPNHSQEIEILDLPSHEVYDANPTEFNAVIMEAGKEINLFEDANFMESETAKCLAGKVPIMDSQEDAHVSSSPKVETLVDNSHVLDGELISIPNLEVESNGSGCARELFEISSLAALLKGDNCASEEAAHIAYQGAEMVGEVSINDMNSKEDLHVKIDQIEVKYLRLAQRLGLSFDNALPNHVLQWINLVEALKGRSCTTKEFIVEVAKKKALQLQEEKDDFSFSCNILVLGKTGVGKSATINSIFGDKRASTNPFEAATPSVRIFSGLVEGVYIRVIDTPGLGASLLDQGANKRILSSMKKYARSCPPDAVLYVDRLDMHAGDFDDLPLLKMITNVLGSSIWFNAIIAFTHAAYALPEGADGFFLSYDSFVAQRCKMVQLSICQAAGDIGLVNPIALVENHPCNSNKEGESVLPNGLSWRPELLLLCYSLKLLLEFCSLLKLEGDQFPNFKSLRKSQIGKLEYFDEYDYRLKVLQKNQLKKQIRTKNMVEGEERDPPLFRPILHTYGCCNGFSCDGVRIDSLDVAYKFSPELTLKIMKNKEVFSIHLDSPMADNDGENCSTLPAVNIQPVGKQLAFSLQGEIQVKKVEKSKIVAGISVALFDETFMDGLKFEHRLLWKQLRLVHGTGVIVAPRDVTHGANLNVYLGMKDSHLGKSLCALSLSLFTWSDFALGANLQYQMTTGKKTKMAIQVGLTNRSCGQITIKTSSKEQLHVALVSLCSIVLSIFRTIWLGET</sequence>
<dbReference type="Pfam" id="PF11886">
    <property type="entry name" value="TOC159_MAD"/>
    <property type="match status" value="1"/>
</dbReference>
<evidence type="ECO:0000256" key="10">
    <source>
        <dbReference type="ARBA" id="ARBA00022842"/>
    </source>
</evidence>
<dbReference type="GO" id="GO:0016787">
    <property type="term" value="F:hydrolase activity"/>
    <property type="evidence" value="ECO:0007669"/>
    <property type="project" value="UniProtKB-KW"/>
</dbReference>
<dbReference type="GO" id="GO:0045036">
    <property type="term" value="P:protein targeting to chloroplast"/>
    <property type="evidence" value="ECO:0007669"/>
    <property type="project" value="TreeGrafter"/>
</dbReference>
<keyword evidence="13" id="KW-0342">GTP-binding</keyword>
<name>A0A835QNY2_VANPL</name>
<keyword evidence="10" id="KW-0460">Magnesium</keyword>
<dbReference type="Gene3D" id="3.40.50.300">
    <property type="entry name" value="P-loop containing nucleotide triphosphate hydrolases"/>
    <property type="match status" value="1"/>
</dbReference>
<keyword evidence="11" id="KW-0653">Protein transport</keyword>
<dbReference type="GO" id="GO:0015031">
    <property type="term" value="P:protein transport"/>
    <property type="evidence" value="ECO:0007669"/>
    <property type="project" value="UniProtKB-KW"/>
</dbReference>
<keyword evidence="4" id="KW-0934">Plastid</keyword>
<evidence type="ECO:0000256" key="7">
    <source>
        <dbReference type="ARBA" id="ARBA00022741"/>
    </source>
</evidence>
<dbReference type="PANTHER" id="PTHR10903:SF120">
    <property type="entry name" value="TRANSLOCASE OF CHLOROPLAST 159, CHLOROPLASTIC"/>
    <property type="match status" value="1"/>
</dbReference>
<feature type="domain" description="AIG1-type G" evidence="18">
    <location>
        <begin position="583"/>
        <end position="806"/>
    </location>
</feature>
<feature type="compositionally biased region" description="Acidic residues" evidence="17">
    <location>
        <begin position="42"/>
        <end position="55"/>
    </location>
</feature>
<keyword evidence="20" id="KW-1185">Reference proteome</keyword>
<accession>A0A835QNY2</accession>
<evidence type="ECO:0000256" key="11">
    <source>
        <dbReference type="ARBA" id="ARBA00022927"/>
    </source>
</evidence>
<evidence type="ECO:0000256" key="6">
    <source>
        <dbReference type="ARBA" id="ARBA00022723"/>
    </source>
</evidence>
<evidence type="ECO:0000256" key="8">
    <source>
        <dbReference type="ARBA" id="ARBA00022801"/>
    </source>
</evidence>
<dbReference type="OrthoDB" id="2414662at2759"/>
<dbReference type="AlphaFoldDB" id="A0A835QNY2"/>
<dbReference type="GO" id="GO:0046872">
    <property type="term" value="F:metal ion binding"/>
    <property type="evidence" value="ECO:0007669"/>
    <property type="project" value="UniProtKB-KW"/>
</dbReference>
<dbReference type="GO" id="GO:0009707">
    <property type="term" value="C:chloroplast outer membrane"/>
    <property type="evidence" value="ECO:0007669"/>
    <property type="project" value="UniProtKB-SubCell"/>
</dbReference>
<dbReference type="Pfam" id="PF04548">
    <property type="entry name" value="AIG1"/>
    <property type="match status" value="1"/>
</dbReference>
<comment type="caution">
    <text evidence="19">The sequence shown here is derived from an EMBL/GenBank/DDBJ whole genome shotgun (WGS) entry which is preliminary data.</text>
</comment>
<evidence type="ECO:0000259" key="18">
    <source>
        <dbReference type="PROSITE" id="PS51720"/>
    </source>
</evidence>
<keyword evidence="5" id="KW-0812">Transmembrane</keyword>
<comment type="similarity">
    <text evidence="16">Belongs to the TRAFAC class TrmE-Era-EngA-EngB-Septin-like GTPase superfamily. AIG1/Toc34/Toc159-like paraseptin GTPase family. TOC159 subfamily.</text>
</comment>
<keyword evidence="6" id="KW-0479">Metal-binding</keyword>
<evidence type="ECO:0000256" key="4">
    <source>
        <dbReference type="ARBA" id="ARBA00022640"/>
    </source>
</evidence>
<evidence type="ECO:0000256" key="5">
    <source>
        <dbReference type="ARBA" id="ARBA00022692"/>
    </source>
</evidence>
<dbReference type="InterPro" id="IPR045058">
    <property type="entry name" value="GIMA/IAN/Toc"/>
</dbReference>
<dbReference type="InterPro" id="IPR006703">
    <property type="entry name" value="G_AIG1"/>
</dbReference>
<keyword evidence="3" id="KW-0150">Chloroplast</keyword>
<reference evidence="19 20" key="1">
    <citation type="journal article" date="2020" name="Nat. Food">
        <title>A phased Vanilla planifolia genome enables genetic improvement of flavour and production.</title>
        <authorList>
            <person name="Hasing T."/>
            <person name="Tang H."/>
            <person name="Brym M."/>
            <person name="Khazi F."/>
            <person name="Huang T."/>
            <person name="Chambers A.H."/>
        </authorList>
    </citation>
    <scope>NUCLEOTIDE SEQUENCE [LARGE SCALE GENOMIC DNA]</scope>
    <source>
        <tissue evidence="19">Leaf</tissue>
    </source>
</reference>
<evidence type="ECO:0000256" key="9">
    <source>
        <dbReference type="ARBA" id="ARBA00022805"/>
    </source>
</evidence>
<dbReference type="PROSITE" id="PS51720">
    <property type="entry name" value="G_AIG1"/>
    <property type="match status" value="1"/>
</dbReference>
<evidence type="ECO:0000256" key="12">
    <source>
        <dbReference type="ARBA" id="ARBA00022989"/>
    </source>
</evidence>